<comment type="caution">
    <text evidence="3">The sequence shown here is derived from an EMBL/GenBank/DDBJ whole genome shotgun (WGS) entry which is preliminary data.</text>
</comment>
<evidence type="ECO:0000259" key="2">
    <source>
        <dbReference type="PROSITE" id="PS51186"/>
    </source>
</evidence>
<evidence type="ECO:0000313" key="3">
    <source>
        <dbReference type="EMBL" id="PKW25353.1"/>
    </source>
</evidence>
<dbReference type="RefSeq" id="WP_211283939.1">
    <property type="nucleotide sequence ID" value="NZ_PJNE01000001.1"/>
</dbReference>
<reference evidence="3 4" key="1">
    <citation type="submission" date="2017-12" db="EMBL/GenBank/DDBJ databases">
        <title>Sequencing the genomes of 1000 Actinobacteria strains.</title>
        <authorList>
            <person name="Klenk H.-P."/>
        </authorList>
    </citation>
    <scope>NUCLEOTIDE SEQUENCE [LARGE SCALE GENOMIC DNA]</scope>
    <source>
        <strain evidence="3 4">DSM 12806</strain>
    </source>
</reference>
<evidence type="ECO:0000256" key="1">
    <source>
        <dbReference type="SAM" id="MobiDB-lite"/>
    </source>
</evidence>
<dbReference type="InterPro" id="IPR000182">
    <property type="entry name" value="GNAT_dom"/>
</dbReference>
<dbReference type="AlphaFoldDB" id="A0A2N3YET3"/>
<feature type="compositionally biased region" description="Low complexity" evidence="1">
    <location>
        <begin position="1"/>
        <end position="16"/>
    </location>
</feature>
<dbReference type="EMBL" id="PJNE01000001">
    <property type="protein sequence ID" value="PKW25353.1"/>
    <property type="molecule type" value="Genomic_DNA"/>
</dbReference>
<dbReference type="Gene3D" id="3.40.630.30">
    <property type="match status" value="1"/>
</dbReference>
<evidence type="ECO:0000313" key="4">
    <source>
        <dbReference type="Proteomes" id="UP000233781"/>
    </source>
</evidence>
<name>A0A2N3YET3_9MICO</name>
<keyword evidence="4" id="KW-1185">Reference proteome</keyword>
<gene>
    <name evidence="3" type="ORF">ATL31_0141</name>
</gene>
<dbReference type="InterPro" id="IPR051531">
    <property type="entry name" value="N-acetyltransferase"/>
</dbReference>
<protein>
    <submittedName>
        <fullName evidence="3">RimJ/RimL family protein N-acetyltransferase</fullName>
    </submittedName>
</protein>
<dbReference type="Pfam" id="PF13302">
    <property type="entry name" value="Acetyltransf_3"/>
    <property type="match status" value="1"/>
</dbReference>
<dbReference type="PANTHER" id="PTHR43792">
    <property type="entry name" value="GNAT FAMILY, PUTATIVE (AFU_ORTHOLOGUE AFUA_3G00765)-RELATED-RELATED"/>
    <property type="match status" value="1"/>
</dbReference>
<dbReference type="PROSITE" id="PS51186">
    <property type="entry name" value="GNAT"/>
    <property type="match status" value="1"/>
</dbReference>
<dbReference type="Proteomes" id="UP000233781">
    <property type="component" value="Unassembled WGS sequence"/>
</dbReference>
<feature type="region of interest" description="Disordered" evidence="1">
    <location>
        <begin position="1"/>
        <end position="21"/>
    </location>
</feature>
<dbReference type="InterPro" id="IPR016181">
    <property type="entry name" value="Acyl_CoA_acyltransferase"/>
</dbReference>
<dbReference type="GO" id="GO:0016747">
    <property type="term" value="F:acyltransferase activity, transferring groups other than amino-acyl groups"/>
    <property type="evidence" value="ECO:0007669"/>
    <property type="project" value="InterPro"/>
</dbReference>
<organism evidence="3 4">
    <name type="scientific">Phycicoccus duodecadis</name>
    <dbReference type="NCBI Taxonomy" id="173053"/>
    <lineage>
        <taxon>Bacteria</taxon>
        <taxon>Bacillati</taxon>
        <taxon>Actinomycetota</taxon>
        <taxon>Actinomycetes</taxon>
        <taxon>Micrococcales</taxon>
        <taxon>Intrasporangiaceae</taxon>
        <taxon>Phycicoccus</taxon>
    </lineage>
</organism>
<accession>A0A2N3YET3</accession>
<sequence length="217" mass="23525">MTAPPGARAASPGSSPVTWPRRVGDLVLRPPVESDVDGVLRWRRRPEVTRWLLRTDVDEEAMRTRLRGERDPDDHSCVVLLAGEAVGMGYLEVADGMGQDGGSAHRRAEGLLGWNLSPEVWGRGYGTAVARELLAVAFGELGLHRVTAGCFADNIASWKLMEKVGMRREQHGVQDSWHAELGWVDGYTHALLRSEWEARRSGPVAGPAGSPGASEGA</sequence>
<dbReference type="SUPFAM" id="SSF55729">
    <property type="entry name" value="Acyl-CoA N-acyltransferases (Nat)"/>
    <property type="match status" value="1"/>
</dbReference>
<keyword evidence="3" id="KW-0808">Transferase</keyword>
<proteinExistence type="predicted"/>
<feature type="domain" description="N-acetyltransferase" evidence="2">
    <location>
        <begin position="26"/>
        <end position="190"/>
    </location>
</feature>